<evidence type="ECO:0000313" key="1">
    <source>
        <dbReference type="EMBL" id="MOY42287.1"/>
    </source>
</evidence>
<dbReference type="AlphaFoldDB" id="A0A4D5S2N6"/>
<organism evidence="1">
    <name type="scientific">Ixodes scapularis</name>
    <name type="common">Black-legged tick</name>
    <name type="synonym">Deer tick</name>
    <dbReference type="NCBI Taxonomy" id="6945"/>
    <lineage>
        <taxon>Eukaryota</taxon>
        <taxon>Metazoa</taxon>
        <taxon>Ecdysozoa</taxon>
        <taxon>Arthropoda</taxon>
        <taxon>Chelicerata</taxon>
        <taxon>Arachnida</taxon>
        <taxon>Acari</taxon>
        <taxon>Parasitiformes</taxon>
        <taxon>Ixodida</taxon>
        <taxon>Ixodoidea</taxon>
        <taxon>Ixodidae</taxon>
        <taxon>Ixodinae</taxon>
        <taxon>Ixodes</taxon>
    </lineage>
</organism>
<dbReference type="EMBL" id="GHJT01008316">
    <property type="protein sequence ID" value="MOY42287.1"/>
    <property type="molecule type" value="Transcribed_RNA"/>
</dbReference>
<reference evidence="1" key="1">
    <citation type="submission" date="2019-04" db="EMBL/GenBank/DDBJ databases">
        <title>An insight into the mialome of Ixodes scapularis.</title>
        <authorList>
            <person name="Ribeiro J.M."/>
            <person name="Mather T.N."/>
            <person name="Karim S."/>
        </authorList>
    </citation>
    <scope>NUCLEOTIDE SEQUENCE</scope>
</reference>
<proteinExistence type="predicted"/>
<sequence>MVRSLWCPLVGALVLDTRCAKDIFHNTCPSYHLFNPDFWYFKKIRLRELHSTLLLAHITCRSSKLDEHKVEDYSSGRAQTEFRDERSASIFARALLERFVNFVFKFVMKALSRDCSRKGNHFYNCRKGNGQTVLGQHTVLFSGRFSSNMIYFQPILVRYAWFACPFFDKSLLEICLGHAGSTLRTVCALRLKRIVVLLGSIGTC</sequence>
<protein>
    <submittedName>
        <fullName evidence="1">Putative secreted protein</fullName>
    </submittedName>
</protein>
<accession>A0A4D5S2N6</accession>
<name>A0A4D5S2N6_IXOSC</name>